<dbReference type="GO" id="GO:0008270">
    <property type="term" value="F:zinc ion binding"/>
    <property type="evidence" value="ECO:0007669"/>
    <property type="project" value="InterPro"/>
</dbReference>
<accession>A0A4Q7M1X7</accession>
<dbReference type="PANTHER" id="PTHR11022">
    <property type="entry name" value="PEPTIDOGLYCAN RECOGNITION PROTEIN"/>
    <property type="match status" value="1"/>
</dbReference>
<feature type="domain" description="N-acetylmuramoyl-L-alanine amidase" evidence="2">
    <location>
        <begin position="275"/>
        <end position="436"/>
    </location>
</feature>
<dbReference type="SUPFAM" id="SSF55846">
    <property type="entry name" value="N-acetylmuramoyl-L-alanine amidase-like"/>
    <property type="match status" value="1"/>
</dbReference>
<evidence type="ECO:0000313" key="5">
    <source>
        <dbReference type="Proteomes" id="UP000293852"/>
    </source>
</evidence>
<dbReference type="EMBL" id="SGWX01000001">
    <property type="protein sequence ID" value="RZS59919.1"/>
    <property type="molecule type" value="Genomic_DNA"/>
</dbReference>
<evidence type="ECO:0000259" key="3">
    <source>
        <dbReference type="SMART" id="SM00701"/>
    </source>
</evidence>
<keyword evidence="5" id="KW-1185">Reference proteome</keyword>
<protein>
    <submittedName>
        <fullName evidence="4">Uncharacterized protein with LGFP repeats</fullName>
    </submittedName>
</protein>
<dbReference type="SMART" id="SM00644">
    <property type="entry name" value="Ami_2"/>
    <property type="match status" value="1"/>
</dbReference>
<dbReference type="CDD" id="cd06583">
    <property type="entry name" value="PGRP"/>
    <property type="match status" value="1"/>
</dbReference>
<reference evidence="4 5" key="1">
    <citation type="submission" date="2019-02" db="EMBL/GenBank/DDBJ databases">
        <title>Sequencing the genomes of 1000 actinobacteria strains.</title>
        <authorList>
            <person name="Klenk H.-P."/>
        </authorList>
    </citation>
    <scope>NUCLEOTIDE SEQUENCE [LARGE SCALE GENOMIC DNA]</scope>
    <source>
        <strain evidence="4 5">DSM 16932</strain>
    </source>
</reference>
<proteinExistence type="inferred from homology"/>
<organism evidence="4 5">
    <name type="scientific">Xylanimonas ulmi</name>
    <dbReference type="NCBI Taxonomy" id="228973"/>
    <lineage>
        <taxon>Bacteria</taxon>
        <taxon>Bacillati</taxon>
        <taxon>Actinomycetota</taxon>
        <taxon>Actinomycetes</taxon>
        <taxon>Micrococcales</taxon>
        <taxon>Promicromonosporaceae</taxon>
        <taxon>Xylanimonas</taxon>
    </lineage>
</organism>
<comment type="caution">
    <text evidence="4">The sequence shown here is derived from an EMBL/GenBank/DDBJ whole genome shotgun (WGS) entry which is preliminary data.</text>
</comment>
<dbReference type="AlphaFoldDB" id="A0A4Q7M1X7"/>
<dbReference type="InterPro" id="IPR015510">
    <property type="entry name" value="PGRP"/>
</dbReference>
<gene>
    <name evidence="4" type="ORF">EV386_0156</name>
</gene>
<dbReference type="PROSITE" id="PS51257">
    <property type="entry name" value="PROKAR_LIPOPROTEIN"/>
    <property type="match status" value="1"/>
</dbReference>
<dbReference type="InterPro" id="IPR002502">
    <property type="entry name" value="Amidase_domain"/>
</dbReference>
<dbReference type="GO" id="GO:0009253">
    <property type="term" value="P:peptidoglycan catabolic process"/>
    <property type="evidence" value="ECO:0007669"/>
    <property type="project" value="InterPro"/>
</dbReference>
<dbReference type="Gene3D" id="3.40.80.10">
    <property type="entry name" value="Peptidoglycan recognition protein-like"/>
    <property type="match status" value="1"/>
</dbReference>
<evidence type="ECO:0000313" key="4">
    <source>
        <dbReference type="EMBL" id="RZS59919.1"/>
    </source>
</evidence>
<sequence length="774" mass="77859">MGCRKAAGSVAVCAVVVIAGCGGPAPLGAVERGGSARALSVAVADPDPSDPPTITEIPVVVGDEVTAALDAGPALPAADELDAQVEVVPDVLAATPPTVSALADGTPMELDTLDAEDRAAGPTVESDTTFQTVAVTWPSDAQVAPELQARVRGQDGEWSRWFPLEDDGAAPDPGSPDALRETRAGTDAIHVGDASAVQVATVGPADESLSVDGVSLTLIGSQAPTAGLHASAQSAVHRPGGPSVVSDIASGPIVRQAAARPAFVTRAQWGAAAPTCALDSAPALRGAVVHHTAGGNSYSTQAQAMQQIRNDQAYHMGTRGWCDLGYNFVVDKWGTLYEGRAGSMDSAVVGVHASGFNTGFVGVSFLGNYDTVGLPAAALETAGRVIGWRLGAYGVNPNGTGTFTISVAGTKLPIGSQVSLPLVMGHKDVSSTACPGRYVYPSAGQAGTNLMPSIRAIAAANLGPALNPPPVGALDVVTQVAHGSVIVAGWAFDDDAATIPIHVYVDGAIAVGTTTGRERPDITAIFGKPGAGYSVTIPVSDGTREVCAYAINVPAGANALLGCKTVAVLSNLQPTGVLDAVTAAQGSISAVGWAFDEDTQESIPLHLYVDGKIAAGVTTGGARPDVEAATGRAGAGFSFDVAASIGTHNACVYAINVPAGLNVLLGCRTVTLANAQPFGFLDVVSASGGTITAAGWAIDHDAASIPVHVYVDGAIVGQVTTGAARPDVEAAFGRADAGYTMSFRAAPGARQVCVYAINVPTGLNTHLGCMSVRV</sequence>
<dbReference type="Pfam" id="PF01510">
    <property type="entry name" value="Amidase_2"/>
    <property type="match status" value="1"/>
</dbReference>
<dbReference type="GO" id="GO:0008745">
    <property type="term" value="F:N-acetylmuramoyl-L-alanine amidase activity"/>
    <property type="evidence" value="ECO:0007669"/>
    <property type="project" value="InterPro"/>
</dbReference>
<feature type="domain" description="Peptidoglycan recognition protein family" evidence="3">
    <location>
        <begin position="261"/>
        <end position="408"/>
    </location>
</feature>
<dbReference type="InterPro" id="IPR006619">
    <property type="entry name" value="PGRP_domain_met/bac"/>
</dbReference>
<dbReference type="SMART" id="SM00701">
    <property type="entry name" value="PGRP"/>
    <property type="match status" value="1"/>
</dbReference>
<dbReference type="Proteomes" id="UP000293852">
    <property type="component" value="Unassembled WGS sequence"/>
</dbReference>
<dbReference type="InterPro" id="IPR036505">
    <property type="entry name" value="Amidase/PGRP_sf"/>
</dbReference>
<evidence type="ECO:0000256" key="1">
    <source>
        <dbReference type="ARBA" id="ARBA00007553"/>
    </source>
</evidence>
<name>A0A4Q7M1X7_9MICO</name>
<dbReference type="PANTHER" id="PTHR11022:SF41">
    <property type="entry name" value="PEPTIDOGLYCAN-RECOGNITION PROTEIN LC-RELATED"/>
    <property type="match status" value="1"/>
</dbReference>
<comment type="similarity">
    <text evidence="1">Belongs to the N-acetylmuramoyl-L-alanine amidase 2 family.</text>
</comment>
<evidence type="ECO:0000259" key="2">
    <source>
        <dbReference type="SMART" id="SM00644"/>
    </source>
</evidence>